<gene>
    <name evidence="3" type="ORF">GGR05_003421</name>
</gene>
<evidence type="ECO:0000313" key="3">
    <source>
        <dbReference type="EMBL" id="MBB3937255.1"/>
    </source>
</evidence>
<evidence type="ECO:0000256" key="2">
    <source>
        <dbReference type="SAM" id="SignalP"/>
    </source>
</evidence>
<dbReference type="AlphaFoldDB" id="A0A7W6BYT4"/>
<sequence>MHHSFKTALWGATAIGLVAGTAPALAEWTPNRPVEFVVASGAGGGTDQFARIIQSIVQKHELMPVSVVVTNKGGGAGTEAFVDGKLAGNDPHKLVFGTNNEWLLPMVTKAAYAPGDLRPVAAMAMDEFLLWTHKDAPYKDTAEFIAAAKTGGMRVGGSQSKDTDQILSKHIEFATGASFVYIPFKSGGEAATQLAGGHIAANFNNPQENMGQWRGGLVRPLCVFSPERMRQTEKVAGDMALSDIPTCVEAGLPVEEYRMPRTVWANGDVADEAVAYYADVLAEVRKTPEWKEWLARTSQTDRFVTGENFTQMVAQESAAAHQLFERTGWLVSN</sequence>
<comment type="caution">
    <text evidence="3">The sequence shown here is derived from an EMBL/GenBank/DDBJ whole genome shotgun (WGS) entry which is preliminary data.</text>
</comment>
<feature type="chain" id="PRO_5031020036" evidence="2">
    <location>
        <begin position="27"/>
        <end position="333"/>
    </location>
</feature>
<name>A0A7W6BYT4_9HYPH</name>
<dbReference type="RefSeq" id="WP_090966748.1">
    <property type="nucleotide sequence ID" value="NZ_FOOA01000036.1"/>
</dbReference>
<dbReference type="CDD" id="cd07012">
    <property type="entry name" value="PBP2_Bug_TTT"/>
    <property type="match status" value="1"/>
</dbReference>
<dbReference type="Gene3D" id="3.40.190.150">
    <property type="entry name" value="Bordetella uptake gene, domain 1"/>
    <property type="match status" value="1"/>
</dbReference>
<keyword evidence="4" id="KW-1185">Reference proteome</keyword>
<comment type="similarity">
    <text evidence="1">Belongs to the UPF0065 (bug) family.</text>
</comment>
<dbReference type="Gene3D" id="3.40.190.10">
    <property type="entry name" value="Periplasmic binding protein-like II"/>
    <property type="match status" value="1"/>
</dbReference>
<dbReference type="Proteomes" id="UP000531216">
    <property type="component" value="Unassembled WGS sequence"/>
</dbReference>
<organism evidence="3 4">
    <name type="scientific">Aureimonas phyllosphaerae</name>
    <dbReference type="NCBI Taxonomy" id="1166078"/>
    <lineage>
        <taxon>Bacteria</taxon>
        <taxon>Pseudomonadati</taxon>
        <taxon>Pseudomonadota</taxon>
        <taxon>Alphaproteobacteria</taxon>
        <taxon>Hyphomicrobiales</taxon>
        <taxon>Aurantimonadaceae</taxon>
        <taxon>Aureimonas</taxon>
    </lineage>
</organism>
<accession>A0A7W6BYT4</accession>
<keyword evidence="3" id="KW-0675">Receptor</keyword>
<feature type="signal peptide" evidence="2">
    <location>
        <begin position="1"/>
        <end position="26"/>
    </location>
</feature>
<protein>
    <submittedName>
        <fullName evidence="3">Tripartite-type tricarboxylate transporter receptor subunit TctC</fullName>
    </submittedName>
</protein>
<dbReference type="PANTHER" id="PTHR42928:SF1">
    <property type="entry name" value="BLR4371 PROTEIN"/>
    <property type="match status" value="1"/>
</dbReference>
<proteinExistence type="inferred from homology"/>
<keyword evidence="2" id="KW-0732">Signal</keyword>
<dbReference type="Pfam" id="PF03401">
    <property type="entry name" value="TctC"/>
    <property type="match status" value="1"/>
</dbReference>
<dbReference type="PANTHER" id="PTHR42928">
    <property type="entry name" value="TRICARBOXYLATE-BINDING PROTEIN"/>
    <property type="match status" value="1"/>
</dbReference>
<dbReference type="InterPro" id="IPR042100">
    <property type="entry name" value="Bug_dom1"/>
</dbReference>
<evidence type="ECO:0000256" key="1">
    <source>
        <dbReference type="ARBA" id="ARBA00006987"/>
    </source>
</evidence>
<evidence type="ECO:0000313" key="4">
    <source>
        <dbReference type="Proteomes" id="UP000531216"/>
    </source>
</evidence>
<reference evidence="3 4" key="1">
    <citation type="submission" date="2020-08" db="EMBL/GenBank/DDBJ databases">
        <title>Genomic Encyclopedia of Type Strains, Phase IV (KMG-IV): sequencing the most valuable type-strain genomes for metagenomic binning, comparative biology and taxonomic classification.</title>
        <authorList>
            <person name="Goeker M."/>
        </authorList>
    </citation>
    <scope>NUCLEOTIDE SEQUENCE [LARGE SCALE GENOMIC DNA]</scope>
    <source>
        <strain evidence="3 4">DSM 25024</strain>
    </source>
</reference>
<dbReference type="PIRSF" id="PIRSF017082">
    <property type="entry name" value="YflP"/>
    <property type="match status" value="1"/>
</dbReference>
<dbReference type="OrthoDB" id="7246401at2"/>
<dbReference type="EMBL" id="JACIDO010000008">
    <property type="protein sequence ID" value="MBB3937255.1"/>
    <property type="molecule type" value="Genomic_DNA"/>
</dbReference>
<dbReference type="InterPro" id="IPR005064">
    <property type="entry name" value="BUG"/>
</dbReference>